<feature type="transmembrane region" description="Helical" evidence="5">
    <location>
        <begin position="58"/>
        <end position="76"/>
    </location>
</feature>
<feature type="transmembrane region" description="Helical" evidence="5">
    <location>
        <begin position="88"/>
        <end position="109"/>
    </location>
</feature>
<evidence type="ECO:0000256" key="4">
    <source>
        <dbReference type="ARBA" id="ARBA00023136"/>
    </source>
</evidence>
<keyword evidence="2 5" id="KW-0812">Transmembrane</keyword>
<gene>
    <name evidence="6" type="ORF">QTN89_08630</name>
</gene>
<keyword evidence="7" id="KW-1185">Reference proteome</keyword>
<feature type="transmembrane region" description="Helical" evidence="5">
    <location>
        <begin position="157"/>
        <end position="174"/>
    </location>
</feature>
<evidence type="ECO:0000256" key="2">
    <source>
        <dbReference type="ARBA" id="ARBA00022692"/>
    </source>
</evidence>
<comment type="caution">
    <text evidence="6">The sequence shown here is derived from an EMBL/GenBank/DDBJ whole genome shotgun (WGS) entry which is preliminary data.</text>
</comment>
<feature type="transmembrane region" description="Helical" evidence="5">
    <location>
        <begin position="7"/>
        <end position="32"/>
    </location>
</feature>
<evidence type="ECO:0000256" key="1">
    <source>
        <dbReference type="ARBA" id="ARBA00022475"/>
    </source>
</evidence>
<organism evidence="6 7">
    <name type="scientific">Roseiconus lacunae</name>
    <dbReference type="NCBI Taxonomy" id="2605694"/>
    <lineage>
        <taxon>Bacteria</taxon>
        <taxon>Pseudomonadati</taxon>
        <taxon>Planctomycetota</taxon>
        <taxon>Planctomycetia</taxon>
        <taxon>Pirellulales</taxon>
        <taxon>Pirellulaceae</taxon>
        <taxon>Roseiconus</taxon>
    </lineage>
</organism>
<dbReference type="RefSeq" id="WP_289162987.1">
    <property type="nucleotide sequence ID" value="NZ_JASZZN010000005.1"/>
</dbReference>
<dbReference type="EMBL" id="JASZZN010000005">
    <property type="protein sequence ID" value="MDM4015490.1"/>
    <property type="molecule type" value="Genomic_DNA"/>
</dbReference>
<accession>A0ABT7PG80</accession>
<dbReference type="InterPro" id="IPR019691">
    <property type="entry name" value="DUF2585"/>
</dbReference>
<protein>
    <submittedName>
        <fullName evidence="6">DUF2585 family protein</fullName>
    </submittedName>
</protein>
<evidence type="ECO:0000313" key="6">
    <source>
        <dbReference type="EMBL" id="MDM4015490.1"/>
    </source>
</evidence>
<keyword evidence="4 5" id="KW-0472">Membrane</keyword>
<reference evidence="6 7" key="1">
    <citation type="submission" date="2023-06" db="EMBL/GenBank/DDBJ databases">
        <title>Roseiconus lacunae JC819 isolated from Gulf of Mannar region, Tamil Nadu.</title>
        <authorList>
            <person name="Pk S."/>
            <person name="Ch S."/>
            <person name="Ch V.R."/>
        </authorList>
    </citation>
    <scope>NUCLEOTIDE SEQUENCE [LARGE SCALE GENOMIC DNA]</scope>
    <source>
        <strain evidence="6 7">JC819</strain>
    </source>
</reference>
<feature type="transmembrane region" description="Helical" evidence="5">
    <location>
        <begin position="129"/>
        <end position="150"/>
    </location>
</feature>
<name>A0ABT7PG80_9BACT</name>
<proteinExistence type="predicted"/>
<evidence type="ECO:0000313" key="7">
    <source>
        <dbReference type="Proteomes" id="UP001239462"/>
    </source>
</evidence>
<dbReference type="Pfam" id="PF10755">
    <property type="entry name" value="DUF2585"/>
    <property type="match status" value="1"/>
</dbReference>
<dbReference type="Proteomes" id="UP001239462">
    <property type="component" value="Unassembled WGS sequence"/>
</dbReference>
<evidence type="ECO:0000256" key="5">
    <source>
        <dbReference type="SAM" id="Phobius"/>
    </source>
</evidence>
<sequence length="198" mass="22258">MTLSASVSVAVIWAVASLVMTIILLAMGRHWWCQCGSLVPWSWQIYSQHNSQHWVDPYSFTHFLHGLVFYAALSPLRQRSYSILGRPVVLTPLICLAVALAVEAGWEILENTPWVIDRYRAATISLDYYGDSIANSLSDLFACLLGYLAANRLRWQISLALFVIIEVTLLMTIRDSLLLNVVMLVYPIDAILNWQSGG</sequence>
<evidence type="ECO:0000256" key="3">
    <source>
        <dbReference type="ARBA" id="ARBA00022989"/>
    </source>
</evidence>
<keyword evidence="3 5" id="KW-1133">Transmembrane helix</keyword>
<keyword evidence="1" id="KW-1003">Cell membrane</keyword>